<comment type="caution">
    <text evidence="3">The sequence shown here is derived from an EMBL/GenBank/DDBJ whole genome shotgun (WGS) entry which is preliminary data.</text>
</comment>
<evidence type="ECO:0008006" key="5">
    <source>
        <dbReference type="Google" id="ProtNLM"/>
    </source>
</evidence>
<name>A0AAV6ZGR7_ENGPU</name>
<dbReference type="GO" id="GO:0004467">
    <property type="term" value="F:long-chain fatty acid-CoA ligase activity"/>
    <property type="evidence" value="ECO:0007669"/>
    <property type="project" value="TreeGrafter"/>
</dbReference>
<dbReference type="EMBL" id="WNYA01000986">
    <property type="protein sequence ID" value="KAG8546659.1"/>
    <property type="molecule type" value="Genomic_DNA"/>
</dbReference>
<dbReference type="Proteomes" id="UP000824782">
    <property type="component" value="Unassembled WGS sequence"/>
</dbReference>
<keyword evidence="2" id="KW-0436">Ligase</keyword>
<dbReference type="GO" id="GO:0005886">
    <property type="term" value="C:plasma membrane"/>
    <property type="evidence" value="ECO:0007669"/>
    <property type="project" value="TreeGrafter"/>
</dbReference>
<keyword evidence="4" id="KW-1185">Reference proteome</keyword>
<comment type="similarity">
    <text evidence="1">Belongs to the ATP-dependent AMP-binding enzyme family.</text>
</comment>
<protein>
    <recommendedName>
        <fullName evidence="5">Longin domain-containing protein</fullName>
    </recommendedName>
</protein>
<gene>
    <name evidence="3" type="ORF">GDO81_030095</name>
</gene>
<proteinExistence type="inferred from homology"/>
<dbReference type="GO" id="GO:0005324">
    <property type="term" value="F:long-chain fatty acid transmembrane transporter activity"/>
    <property type="evidence" value="ECO:0007669"/>
    <property type="project" value="TreeGrafter"/>
</dbReference>
<dbReference type="AlphaFoldDB" id="A0AAV6ZGR7"/>
<dbReference type="SUPFAM" id="SSF56801">
    <property type="entry name" value="Acetyl-CoA synthetase-like"/>
    <property type="match status" value="1"/>
</dbReference>
<dbReference type="PANTHER" id="PTHR43107">
    <property type="entry name" value="LONG-CHAIN FATTY ACID TRANSPORT PROTEIN"/>
    <property type="match status" value="1"/>
</dbReference>
<sequence>MYLSDINILFVLDHEGKIGMVAIKLKDKSFFDGEKLFAHVTEYLPNYARPRFVRIQDSIQINSTYKQYKMNLVKDGFNLFCIKDPLYILDDEHRTYRPLDHQIYSDIMERRLKL</sequence>
<dbReference type="GO" id="GO:0044539">
    <property type="term" value="P:long-chain fatty acid import into cell"/>
    <property type="evidence" value="ECO:0007669"/>
    <property type="project" value="TreeGrafter"/>
</dbReference>
<dbReference type="GO" id="GO:0005789">
    <property type="term" value="C:endoplasmic reticulum membrane"/>
    <property type="evidence" value="ECO:0007669"/>
    <property type="project" value="TreeGrafter"/>
</dbReference>
<dbReference type="PANTHER" id="PTHR43107:SF4">
    <property type="entry name" value="LONG-CHAIN FATTY ACID TRANSPORT PROTEIN 2"/>
    <property type="match status" value="1"/>
</dbReference>
<evidence type="ECO:0000313" key="3">
    <source>
        <dbReference type="EMBL" id="KAG8546659.1"/>
    </source>
</evidence>
<evidence type="ECO:0000256" key="2">
    <source>
        <dbReference type="ARBA" id="ARBA00022598"/>
    </source>
</evidence>
<evidence type="ECO:0000256" key="1">
    <source>
        <dbReference type="ARBA" id="ARBA00006432"/>
    </source>
</evidence>
<accession>A0AAV6ZGR7</accession>
<dbReference type="GO" id="GO:0008206">
    <property type="term" value="P:bile acid metabolic process"/>
    <property type="evidence" value="ECO:0007669"/>
    <property type="project" value="TreeGrafter"/>
</dbReference>
<evidence type="ECO:0000313" key="4">
    <source>
        <dbReference type="Proteomes" id="UP000824782"/>
    </source>
</evidence>
<reference evidence="3" key="1">
    <citation type="thesis" date="2020" institute="ProQuest LLC" country="789 East Eisenhower Parkway, Ann Arbor, MI, USA">
        <title>Comparative Genomics and Chromosome Evolution.</title>
        <authorList>
            <person name="Mudd A.B."/>
        </authorList>
    </citation>
    <scope>NUCLEOTIDE SEQUENCE</scope>
    <source>
        <strain evidence="3">237g6f4</strain>
        <tissue evidence="3">Blood</tissue>
    </source>
</reference>
<organism evidence="3 4">
    <name type="scientific">Engystomops pustulosus</name>
    <name type="common">Tungara frog</name>
    <name type="synonym">Physalaemus pustulosus</name>
    <dbReference type="NCBI Taxonomy" id="76066"/>
    <lineage>
        <taxon>Eukaryota</taxon>
        <taxon>Metazoa</taxon>
        <taxon>Chordata</taxon>
        <taxon>Craniata</taxon>
        <taxon>Vertebrata</taxon>
        <taxon>Euteleostomi</taxon>
        <taxon>Amphibia</taxon>
        <taxon>Batrachia</taxon>
        <taxon>Anura</taxon>
        <taxon>Neobatrachia</taxon>
        <taxon>Hyloidea</taxon>
        <taxon>Leptodactylidae</taxon>
        <taxon>Leiuperinae</taxon>
        <taxon>Engystomops</taxon>
    </lineage>
</organism>